<feature type="signal peptide" evidence="5">
    <location>
        <begin position="1"/>
        <end position="37"/>
    </location>
</feature>
<feature type="domain" description="Cyclic nucleotide phosphodiesterase C-terminal" evidence="7">
    <location>
        <begin position="357"/>
        <end position="459"/>
    </location>
</feature>
<organism evidence="8 9">
    <name type="scientific">Paenibacillus odorifer</name>
    <dbReference type="NCBI Taxonomy" id="189426"/>
    <lineage>
        <taxon>Bacteria</taxon>
        <taxon>Bacillati</taxon>
        <taxon>Bacillota</taxon>
        <taxon>Bacilli</taxon>
        <taxon>Bacillales</taxon>
        <taxon>Paenibacillaceae</taxon>
        <taxon>Paenibacillus</taxon>
    </lineage>
</organism>
<evidence type="ECO:0000256" key="4">
    <source>
        <dbReference type="ARBA" id="ARBA00025742"/>
    </source>
</evidence>
<accession>A0AAD0KHN4</accession>
<dbReference type="Proteomes" id="UP000249163">
    <property type="component" value="Chromosome"/>
</dbReference>
<sequence>MYRRKVIIMKFPSEKALVRHRKSALISLLLLLSLSLALTSCKDTNSSNLTSTALDPNDLHPLTFWVATDTHFLNKKLQDGGTAFQKYVTGGDGKMLPYSDEILETLVYDAEQQKPDFLILSGDLTNNGERSSHQELTQKLKRIEAQGTSVYVIPGNHDLFNPWARSFSGDKQLVTDSITDKDFTTMYEDFGYKEAVSRDKESLSYIVKAAPNLWLLMIDSSQYLNNQKYGFPQTDGRLTASTLSWIDNSVKLAAKEHASVLTVMHHNLLSHTSMSVSGFKLNNSQETIKLLRENELNLVLSGHIHMQDIRVDPVTSSEETPIYDIATSAMAVYPHQYGAMTFDPLSRTVNYEATPLNVEGWAKANGVTDQNLLNFKTYAEDIFATNSYNKAMDGLKESSFTQSEKASMAEVMAKLNVRYFAGTASSSSEDIKAMPGYKLWEGLQEGFLGGYIQSMTEDKELSNISLEVVLTKQ</sequence>
<dbReference type="Gene3D" id="1.10.246.180">
    <property type="match status" value="1"/>
</dbReference>
<dbReference type="InterPro" id="IPR004843">
    <property type="entry name" value="Calcineurin-like_PHP"/>
</dbReference>
<evidence type="ECO:0000256" key="3">
    <source>
        <dbReference type="ARBA" id="ARBA00023004"/>
    </source>
</evidence>
<evidence type="ECO:0000313" key="9">
    <source>
        <dbReference type="Proteomes" id="UP000249163"/>
    </source>
</evidence>
<dbReference type="GO" id="GO:0016787">
    <property type="term" value="F:hydrolase activity"/>
    <property type="evidence" value="ECO:0007669"/>
    <property type="project" value="UniProtKB-KW"/>
</dbReference>
<dbReference type="EMBL" id="CP021965">
    <property type="protein sequence ID" value="AWV33341.1"/>
    <property type="molecule type" value="Genomic_DNA"/>
</dbReference>
<keyword evidence="2" id="KW-0378">Hydrolase</keyword>
<dbReference type="Pfam" id="PF00149">
    <property type="entry name" value="Metallophos"/>
    <property type="match status" value="1"/>
</dbReference>
<dbReference type="GO" id="GO:0046872">
    <property type="term" value="F:metal ion binding"/>
    <property type="evidence" value="ECO:0007669"/>
    <property type="project" value="UniProtKB-KW"/>
</dbReference>
<dbReference type="Gene3D" id="3.60.21.10">
    <property type="match status" value="1"/>
</dbReference>
<protein>
    <submittedName>
        <fullName evidence="8">Serine/threonine protein phosphatase</fullName>
    </submittedName>
</protein>
<dbReference type="AlphaFoldDB" id="A0AAD0KHN4"/>
<keyword evidence="1" id="KW-0479">Metal-binding</keyword>
<dbReference type="InterPro" id="IPR040869">
    <property type="entry name" value="CNP_C"/>
</dbReference>
<evidence type="ECO:0000256" key="5">
    <source>
        <dbReference type="SAM" id="SignalP"/>
    </source>
</evidence>
<dbReference type="InterPro" id="IPR029052">
    <property type="entry name" value="Metallo-depent_PP-like"/>
</dbReference>
<dbReference type="PANTHER" id="PTHR42988">
    <property type="entry name" value="PHOSPHOHYDROLASE"/>
    <property type="match status" value="1"/>
</dbReference>
<dbReference type="Pfam" id="PF17839">
    <property type="entry name" value="CNP_C_terminal"/>
    <property type="match status" value="1"/>
</dbReference>
<evidence type="ECO:0000256" key="2">
    <source>
        <dbReference type="ARBA" id="ARBA00022801"/>
    </source>
</evidence>
<feature type="chain" id="PRO_5042193278" evidence="5">
    <location>
        <begin position="38"/>
        <end position="473"/>
    </location>
</feature>
<evidence type="ECO:0000313" key="8">
    <source>
        <dbReference type="EMBL" id="AWV33341.1"/>
    </source>
</evidence>
<gene>
    <name evidence="8" type="ORF">CD191_12335</name>
</gene>
<dbReference type="InterPro" id="IPR050884">
    <property type="entry name" value="CNP_phosphodiesterase-III"/>
</dbReference>
<dbReference type="PIRSF" id="PIRSF034890">
    <property type="entry name" value="Pesteras_lmo2642"/>
    <property type="match status" value="1"/>
</dbReference>
<keyword evidence="3" id="KW-0408">Iron</keyword>
<name>A0AAD0KHN4_9BACL</name>
<dbReference type="InterPro" id="IPR012365">
    <property type="entry name" value="Pesteras_lmo2642"/>
</dbReference>
<dbReference type="SUPFAM" id="SSF56300">
    <property type="entry name" value="Metallo-dependent phosphatases"/>
    <property type="match status" value="1"/>
</dbReference>
<comment type="similarity">
    <text evidence="4">Belongs to the cyclic nucleotide phosphodiesterase class-III family.</text>
</comment>
<evidence type="ECO:0000259" key="6">
    <source>
        <dbReference type="Pfam" id="PF00149"/>
    </source>
</evidence>
<feature type="domain" description="Calcineurin-like phosphoesterase" evidence="6">
    <location>
        <begin position="63"/>
        <end position="306"/>
    </location>
</feature>
<keyword evidence="5" id="KW-0732">Signal</keyword>
<reference evidence="8 9" key="1">
    <citation type="submission" date="2017-06" db="EMBL/GenBank/DDBJ databases">
        <title>Complete genome sequence of Paenibacillus odorifer CBA7130.</title>
        <authorList>
            <person name="Nam Y.-D."/>
            <person name="Kang J."/>
            <person name="Chung W.-H."/>
        </authorList>
    </citation>
    <scope>NUCLEOTIDE SEQUENCE [LARGE SCALE GENOMIC DNA]</scope>
    <source>
        <strain evidence="8 9">CBA7130</strain>
    </source>
</reference>
<evidence type="ECO:0000256" key="1">
    <source>
        <dbReference type="ARBA" id="ARBA00022723"/>
    </source>
</evidence>
<proteinExistence type="inferred from homology"/>
<evidence type="ECO:0000259" key="7">
    <source>
        <dbReference type="Pfam" id="PF17839"/>
    </source>
</evidence>
<dbReference type="PANTHER" id="PTHR42988:SF2">
    <property type="entry name" value="CYCLIC NUCLEOTIDE PHOSPHODIESTERASE CBUA0032-RELATED"/>
    <property type="match status" value="1"/>
</dbReference>